<feature type="repeat" description="ANK" evidence="1">
    <location>
        <begin position="105"/>
        <end position="127"/>
    </location>
</feature>
<proteinExistence type="predicted"/>
<accession>A0AAP0RKH3</accession>
<dbReference type="AlphaFoldDB" id="A0AAP0RKH3"/>
<evidence type="ECO:0008006" key="4">
    <source>
        <dbReference type="Google" id="ProtNLM"/>
    </source>
</evidence>
<keyword evidence="1" id="KW-0040">ANK repeat</keyword>
<dbReference type="Gene3D" id="1.25.40.20">
    <property type="entry name" value="Ankyrin repeat-containing domain"/>
    <property type="match status" value="1"/>
</dbReference>
<protein>
    <recommendedName>
        <fullName evidence="4">Ankyrin repeat-containing protein BDA1-like</fullName>
    </recommendedName>
</protein>
<evidence type="ECO:0000256" key="1">
    <source>
        <dbReference type="PROSITE-ProRule" id="PRU00023"/>
    </source>
</evidence>
<keyword evidence="3" id="KW-1185">Reference proteome</keyword>
<dbReference type="PROSITE" id="PS50088">
    <property type="entry name" value="ANK_REPEAT"/>
    <property type="match status" value="2"/>
</dbReference>
<dbReference type="PANTHER" id="PTHR24128">
    <property type="entry name" value="HOMEOBOX PROTEIN WARIAI"/>
    <property type="match status" value="1"/>
</dbReference>
<dbReference type="InterPro" id="IPR036770">
    <property type="entry name" value="Ankyrin_rpt-contain_sf"/>
</dbReference>
<comment type="caution">
    <text evidence="2">The sequence shown here is derived from an EMBL/GenBank/DDBJ whole genome shotgun (WGS) entry which is preliminary data.</text>
</comment>
<organism evidence="2 3">
    <name type="scientific">Liquidambar formosana</name>
    <name type="common">Formosan gum</name>
    <dbReference type="NCBI Taxonomy" id="63359"/>
    <lineage>
        <taxon>Eukaryota</taxon>
        <taxon>Viridiplantae</taxon>
        <taxon>Streptophyta</taxon>
        <taxon>Embryophyta</taxon>
        <taxon>Tracheophyta</taxon>
        <taxon>Spermatophyta</taxon>
        <taxon>Magnoliopsida</taxon>
        <taxon>eudicotyledons</taxon>
        <taxon>Gunneridae</taxon>
        <taxon>Pentapetalae</taxon>
        <taxon>Saxifragales</taxon>
        <taxon>Altingiaceae</taxon>
        <taxon>Liquidambar</taxon>
    </lineage>
</organism>
<dbReference type="Pfam" id="PF12796">
    <property type="entry name" value="Ank_2"/>
    <property type="match status" value="2"/>
</dbReference>
<dbReference type="InterPro" id="IPR002110">
    <property type="entry name" value="Ankyrin_rpt"/>
</dbReference>
<dbReference type="SMART" id="SM00248">
    <property type="entry name" value="ANK"/>
    <property type="match status" value="4"/>
</dbReference>
<name>A0AAP0RKH3_LIQFO</name>
<dbReference type="SUPFAM" id="SSF48403">
    <property type="entry name" value="Ankyrin repeat"/>
    <property type="match status" value="1"/>
</dbReference>
<gene>
    <name evidence="2" type="ORF">L1049_013414</name>
</gene>
<evidence type="ECO:0000313" key="2">
    <source>
        <dbReference type="EMBL" id="KAK9279732.1"/>
    </source>
</evidence>
<dbReference type="PANTHER" id="PTHR24128:SF101">
    <property type="entry name" value="ANKYRIN REPEAT-CONTAINING PROTEIN BDA1-LIKE"/>
    <property type="match status" value="1"/>
</dbReference>
<dbReference type="Proteomes" id="UP001415857">
    <property type="component" value="Unassembled WGS sequence"/>
</dbReference>
<evidence type="ECO:0000313" key="3">
    <source>
        <dbReference type="Proteomes" id="UP001415857"/>
    </source>
</evidence>
<dbReference type="EMBL" id="JBBPBK010000008">
    <property type="protein sequence ID" value="KAK9279732.1"/>
    <property type="molecule type" value="Genomic_DNA"/>
</dbReference>
<dbReference type="PROSITE" id="PS50297">
    <property type="entry name" value="ANK_REP_REGION"/>
    <property type="match status" value="2"/>
</dbReference>
<feature type="repeat" description="ANK" evidence="1">
    <location>
        <begin position="71"/>
        <end position="93"/>
    </location>
</feature>
<reference evidence="2 3" key="1">
    <citation type="journal article" date="2024" name="Plant J.">
        <title>Genome sequences and population genomics reveal climatic adaptation and genomic divergence between two closely related sweetgum species.</title>
        <authorList>
            <person name="Xu W.Q."/>
            <person name="Ren C.Q."/>
            <person name="Zhang X.Y."/>
            <person name="Comes H.P."/>
            <person name="Liu X.H."/>
            <person name="Li Y.G."/>
            <person name="Kettle C.J."/>
            <person name="Jalonen R."/>
            <person name="Gaisberger H."/>
            <person name="Ma Y.Z."/>
            <person name="Qiu Y.X."/>
        </authorList>
    </citation>
    <scope>NUCLEOTIDE SEQUENCE [LARGE SCALE GENOMIC DNA]</scope>
    <source>
        <strain evidence="2">Hangzhou</strain>
    </source>
</reference>
<sequence>MERKLFEASVSGCVNTLNALIREDELILDRVLVTSCFHETPLHIAALRGHLDFSRALLSLKPKLATELDSQGHSPLHLASVEGYVEIVQELLQVSPHMCHVRNQDGRTPLHLAVMKGRAEVIKELIQARPKSIWETIGYGETILHLSIHYNRLEALKLLVEWARDDDKFVNSKDDYGNTILHNAAILKQEEVRRWLTNFKRKC</sequence>